<dbReference type="PANTHER" id="PTHR10788:SF15">
    <property type="entry name" value="TREHALOSE SYNTHASE COMPLEX REGULATORY SUBUNIT TPS3-RELATED"/>
    <property type="match status" value="1"/>
</dbReference>
<dbReference type="AlphaFoldDB" id="A0A9P5NKC9"/>
<feature type="region of interest" description="Disordered" evidence="1">
    <location>
        <begin position="133"/>
        <end position="186"/>
    </location>
</feature>
<feature type="chain" id="PRO_5040282006" evidence="2">
    <location>
        <begin position="26"/>
        <end position="1110"/>
    </location>
</feature>
<feature type="region of interest" description="Disordered" evidence="1">
    <location>
        <begin position="77"/>
        <end position="121"/>
    </location>
</feature>
<dbReference type="PANTHER" id="PTHR10788">
    <property type="entry name" value="TREHALOSE-6-PHOSPHATE SYNTHASE"/>
    <property type="match status" value="1"/>
</dbReference>
<dbReference type="CDD" id="cd03788">
    <property type="entry name" value="GT20_TPS"/>
    <property type="match status" value="1"/>
</dbReference>
<dbReference type="FunFam" id="3.40.50.2000:FF:000036">
    <property type="entry name" value="Alpha,alpha-trehalose-phosphate synthase subunit Tps2"/>
    <property type="match status" value="1"/>
</dbReference>
<dbReference type="InterPro" id="IPR001830">
    <property type="entry name" value="Glyco_trans_20"/>
</dbReference>
<dbReference type="GO" id="GO:0005946">
    <property type="term" value="C:alpha,alpha-trehalose-phosphate synthase complex (UDP-forming)"/>
    <property type="evidence" value="ECO:0007669"/>
    <property type="project" value="TreeGrafter"/>
</dbReference>
<feature type="compositionally biased region" description="Basic residues" evidence="1">
    <location>
        <begin position="158"/>
        <end position="172"/>
    </location>
</feature>
<dbReference type="Proteomes" id="UP000724874">
    <property type="component" value="Unassembled WGS sequence"/>
</dbReference>
<keyword evidence="4" id="KW-1185">Reference proteome</keyword>
<feature type="compositionally biased region" description="Polar residues" evidence="1">
    <location>
        <begin position="82"/>
        <end position="91"/>
    </location>
</feature>
<proteinExistence type="predicted"/>
<evidence type="ECO:0000313" key="4">
    <source>
        <dbReference type="Proteomes" id="UP000724874"/>
    </source>
</evidence>
<feature type="region of interest" description="Disordered" evidence="1">
    <location>
        <begin position="23"/>
        <end position="43"/>
    </location>
</feature>
<dbReference type="SUPFAM" id="SSF53756">
    <property type="entry name" value="UDP-Glycosyltransferase/glycogen phosphorylase"/>
    <property type="match status" value="1"/>
</dbReference>
<dbReference type="Pfam" id="PF02358">
    <property type="entry name" value="Trehalose_PPase"/>
    <property type="match status" value="1"/>
</dbReference>
<feature type="compositionally biased region" description="Basic and acidic residues" evidence="1">
    <location>
        <begin position="97"/>
        <end position="106"/>
    </location>
</feature>
<dbReference type="Gene3D" id="3.40.50.2000">
    <property type="entry name" value="Glycogen Phosphorylase B"/>
    <property type="match status" value="2"/>
</dbReference>
<evidence type="ECO:0000256" key="2">
    <source>
        <dbReference type="SAM" id="SignalP"/>
    </source>
</evidence>
<dbReference type="EMBL" id="JADNYJ010000074">
    <property type="protein sequence ID" value="KAF8890790.1"/>
    <property type="molecule type" value="Genomic_DNA"/>
</dbReference>
<gene>
    <name evidence="3" type="ORF">CPB84DRAFT_1826323</name>
</gene>
<feature type="compositionally biased region" description="Basic residues" evidence="1">
    <location>
        <begin position="963"/>
        <end position="972"/>
    </location>
</feature>
<organism evidence="3 4">
    <name type="scientific">Gymnopilus junonius</name>
    <name type="common">Spectacular rustgill mushroom</name>
    <name type="synonym">Gymnopilus spectabilis subsp. junonius</name>
    <dbReference type="NCBI Taxonomy" id="109634"/>
    <lineage>
        <taxon>Eukaryota</taxon>
        <taxon>Fungi</taxon>
        <taxon>Dikarya</taxon>
        <taxon>Basidiomycota</taxon>
        <taxon>Agaricomycotina</taxon>
        <taxon>Agaricomycetes</taxon>
        <taxon>Agaricomycetidae</taxon>
        <taxon>Agaricales</taxon>
        <taxon>Agaricineae</taxon>
        <taxon>Hymenogastraceae</taxon>
        <taxon>Gymnopilus</taxon>
    </lineage>
</organism>
<feature type="compositionally biased region" description="Polar residues" evidence="1">
    <location>
        <begin position="976"/>
        <end position="991"/>
    </location>
</feature>
<feature type="region of interest" description="Disordered" evidence="1">
    <location>
        <begin position="963"/>
        <end position="997"/>
    </location>
</feature>
<reference evidence="3" key="1">
    <citation type="submission" date="2020-11" db="EMBL/GenBank/DDBJ databases">
        <authorList>
            <consortium name="DOE Joint Genome Institute"/>
            <person name="Ahrendt S."/>
            <person name="Riley R."/>
            <person name="Andreopoulos W."/>
            <person name="LaButti K."/>
            <person name="Pangilinan J."/>
            <person name="Ruiz-duenas F.J."/>
            <person name="Barrasa J.M."/>
            <person name="Sanchez-Garcia M."/>
            <person name="Camarero S."/>
            <person name="Miyauchi S."/>
            <person name="Serrano A."/>
            <person name="Linde D."/>
            <person name="Babiker R."/>
            <person name="Drula E."/>
            <person name="Ayuso-Fernandez I."/>
            <person name="Pacheco R."/>
            <person name="Padilla G."/>
            <person name="Ferreira P."/>
            <person name="Barriuso J."/>
            <person name="Kellner H."/>
            <person name="Castanera R."/>
            <person name="Alfaro M."/>
            <person name="Ramirez L."/>
            <person name="Pisabarro A.G."/>
            <person name="Kuo A."/>
            <person name="Tritt A."/>
            <person name="Lipzen A."/>
            <person name="He G."/>
            <person name="Yan M."/>
            <person name="Ng V."/>
            <person name="Cullen D."/>
            <person name="Martin F."/>
            <person name="Rosso M.-N."/>
            <person name="Henrissat B."/>
            <person name="Hibbett D."/>
            <person name="Martinez A.T."/>
            <person name="Grigoriev I.V."/>
        </authorList>
    </citation>
    <scope>NUCLEOTIDE SEQUENCE</scope>
    <source>
        <strain evidence="3">AH 44721</strain>
    </source>
</reference>
<dbReference type="GO" id="GO:0005829">
    <property type="term" value="C:cytosol"/>
    <property type="evidence" value="ECO:0007669"/>
    <property type="project" value="TreeGrafter"/>
</dbReference>
<evidence type="ECO:0000256" key="1">
    <source>
        <dbReference type="SAM" id="MobiDB-lite"/>
    </source>
</evidence>
<dbReference type="SUPFAM" id="SSF56784">
    <property type="entry name" value="HAD-like"/>
    <property type="match status" value="1"/>
</dbReference>
<dbReference type="GO" id="GO:0003825">
    <property type="term" value="F:alpha,alpha-trehalose-phosphate synthase (UDP-forming) activity"/>
    <property type="evidence" value="ECO:0007669"/>
    <property type="project" value="TreeGrafter"/>
</dbReference>
<sequence>MASFRNHRVIIASLFLPTTAVLGESAPPTPEHLPPNGASPDMTLPAVSTRLAAAVSASADGHGGFVESVATNAKKPLKPALSSHNRQSSASGPLKSIVDDLKDKSRMATPTSRSPSNEIANPFTKLIRFAVEPESQDSAPTLPRKHQLTHPDTQSTPRLRRKQSRSSSRRPTFKAGPVSPTVDDASSSPFNVRWHMEPNPHCNGGLKNAVESVGDRMKKKLWVGTLGTPTDGFDGTLRRDIDERMLAQRDSLPVWIPDAEFQGCYDEFCHQVLWPCLHYAVPDAPKTKMFYESESYKQYAAVNQRFADAITSTYQEGDIIWVNDYHLLLLPTLLRLSPKIPPTTPIGFFMHVAFPSSEIFRCLSVRKDLLRGMLGADIVGFQTSNYARHWRQTVSRILSFEALPRGIQVPEGEGLTVSEMVEKERQKEDHEPEKRVRDGVVERGRFVDVGVFPMGIDVRQLHLKKHEPEVAEWVQVLKQRYAGMKIVVGRDKLDEIQGVRHKLLAFETFLEKYPSFQGQVVLIQVALQTSEPNEAAAGDVNDVVSHINSRFSTLTYQPVVFLHTQDLTFSQYLALLSVADAFIVTSLREGMALRTHEFVECQEGRWRPLILSEFTGSYSYSGFRSCIAINPWDTRGTANAIQQALTMSTEEARSRWEDLHNHVTTQTAQAFVTSFLTRCVRANTEHTASLDDPTSSLASLPVLKPTSLLPKYKHSQRRLILVDFEGTLWRRDLSKEGVLALGLGGVGGSENGFGGSESGFSGSEVGEGEDRVEEVKLPRQVEEAVEVLGKLAEDERRNEVWLLSGLRVKGVLEAVARRVPKVGIVAENGCFIKTRAVSSFGDEWINMVSNFNLTWKSACLEILNYFTERTPGSFIEERQASMVWRFWTDESESSNTADRQWAQRQAAEAQNHIFDSLGERYGLRIIPGRNSFLVMPNNISRSTAVGAILHPGGPGRSHNGHHYNHHHHHNAHVRSMSGSWVGSSPFPSSHSDGAASPVSTFSFTSTSSLPNVTSTTLFNTGKSFAPPPSMAADESSFGGFGYTSSGDGGGVHDIDFLLAISSDEKLLRRLGEFDGCETVSTSGKGTDARWKLESASEGGCVAVLRAFAGV</sequence>
<accession>A0A9P5NKC9</accession>
<evidence type="ECO:0000313" key="3">
    <source>
        <dbReference type="EMBL" id="KAF8890790.1"/>
    </source>
</evidence>
<protein>
    <submittedName>
        <fullName evidence="3">Glycosyltransferase family 20-domain-containing protein</fullName>
    </submittedName>
</protein>
<keyword evidence="2" id="KW-0732">Signal</keyword>
<dbReference type="InterPro" id="IPR036412">
    <property type="entry name" value="HAD-like_sf"/>
</dbReference>
<dbReference type="OrthoDB" id="755951at2759"/>
<dbReference type="GO" id="GO:0004805">
    <property type="term" value="F:trehalose-phosphatase activity"/>
    <property type="evidence" value="ECO:0007669"/>
    <property type="project" value="TreeGrafter"/>
</dbReference>
<dbReference type="InterPro" id="IPR003337">
    <property type="entry name" value="Trehalose_PPase"/>
</dbReference>
<dbReference type="GO" id="GO:0005992">
    <property type="term" value="P:trehalose biosynthetic process"/>
    <property type="evidence" value="ECO:0007669"/>
    <property type="project" value="InterPro"/>
</dbReference>
<dbReference type="Pfam" id="PF00982">
    <property type="entry name" value="Glyco_transf_20"/>
    <property type="match status" value="1"/>
</dbReference>
<comment type="caution">
    <text evidence="3">The sequence shown here is derived from an EMBL/GenBank/DDBJ whole genome shotgun (WGS) entry which is preliminary data.</text>
</comment>
<feature type="signal peptide" evidence="2">
    <location>
        <begin position="1"/>
        <end position="25"/>
    </location>
</feature>
<name>A0A9P5NKC9_GYMJU</name>
<feature type="compositionally biased region" description="Polar residues" evidence="1">
    <location>
        <begin position="108"/>
        <end position="119"/>
    </location>
</feature>